<evidence type="ECO:0000256" key="1">
    <source>
        <dbReference type="SAM" id="MobiDB-lite"/>
    </source>
</evidence>
<evidence type="ECO:0000313" key="2">
    <source>
        <dbReference type="Proteomes" id="UP000887575"/>
    </source>
</evidence>
<accession>A0AAF3FT19</accession>
<protein>
    <submittedName>
        <fullName evidence="3">Uncharacterized protein</fullName>
    </submittedName>
</protein>
<dbReference type="AlphaFoldDB" id="A0AAF3FT19"/>
<name>A0AAF3FT19_9BILA</name>
<dbReference type="WBParaSite" id="MBELARI_LOCUS9856">
    <property type="protein sequence ID" value="MBELARI_LOCUS9856"/>
    <property type="gene ID" value="MBELARI_LOCUS9856"/>
</dbReference>
<evidence type="ECO:0000313" key="3">
    <source>
        <dbReference type="WBParaSite" id="MBELARI_LOCUS9856"/>
    </source>
</evidence>
<sequence>MSSKRKKNDSSDEESDEVDWQRKYRKKSKEFGKKMMRLRESQEECNMKRGELHEMSLKNDKLEFRLKRGNGTLLRSQSMLNVRGVIEFLEGEQEMPDSVRQSDRHDRWEWIFDNDSKWPLGSEWYTRGLTLLKSLATSIYSLCARKLVTGNGYLLKAKAISSLSEASISIKFVLLMLSRQEDKGNAEKRSKLTTKIQKNVFQEEAYIAKDPALSNAQRDSEAVSAQRYWIAMGTRTDIVSDKNIFNIESTKFDLDAPLCNAKLKHDENGIDEKQLDSLIEILNGWTGPKKVNKAAGFAILLKNNSTTASRSTDVVEWTTERKRCFIGLYSHFGATDCRQICIFFAPHFTAILLHFSRLSARFVDQITEKDANASLLAAAQALPSHQSIALKNTVQ</sequence>
<organism evidence="2 3">
    <name type="scientific">Mesorhabditis belari</name>
    <dbReference type="NCBI Taxonomy" id="2138241"/>
    <lineage>
        <taxon>Eukaryota</taxon>
        <taxon>Metazoa</taxon>
        <taxon>Ecdysozoa</taxon>
        <taxon>Nematoda</taxon>
        <taxon>Chromadorea</taxon>
        <taxon>Rhabditida</taxon>
        <taxon>Rhabditina</taxon>
        <taxon>Rhabditomorpha</taxon>
        <taxon>Rhabditoidea</taxon>
        <taxon>Rhabditidae</taxon>
        <taxon>Mesorhabditinae</taxon>
        <taxon>Mesorhabditis</taxon>
    </lineage>
</organism>
<proteinExistence type="predicted"/>
<dbReference type="Proteomes" id="UP000887575">
    <property type="component" value="Unassembled WGS sequence"/>
</dbReference>
<keyword evidence="2" id="KW-1185">Reference proteome</keyword>
<feature type="region of interest" description="Disordered" evidence="1">
    <location>
        <begin position="1"/>
        <end position="25"/>
    </location>
</feature>
<reference evidence="3" key="1">
    <citation type="submission" date="2024-02" db="UniProtKB">
        <authorList>
            <consortium name="WormBaseParasite"/>
        </authorList>
    </citation>
    <scope>IDENTIFICATION</scope>
</reference>